<feature type="compositionally biased region" description="Basic and acidic residues" evidence="1">
    <location>
        <begin position="534"/>
        <end position="552"/>
    </location>
</feature>
<feature type="region of interest" description="Disordered" evidence="1">
    <location>
        <begin position="337"/>
        <end position="367"/>
    </location>
</feature>
<dbReference type="Gene3D" id="1.10.720.30">
    <property type="entry name" value="SAP domain"/>
    <property type="match status" value="1"/>
</dbReference>
<dbReference type="SUPFAM" id="SSF82199">
    <property type="entry name" value="SET domain"/>
    <property type="match status" value="2"/>
</dbReference>
<gene>
    <name evidence="3" type="ORF">HK100_003486</name>
</gene>
<feature type="compositionally biased region" description="Acidic residues" evidence="1">
    <location>
        <begin position="345"/>
        <end position="365"/>
    </location>
</feature>
<accession>A0AAD5XAF5</accession>
<organism evidence="3 4">
    <name type="scientific">Physocladia obscura</name>
    <dbReference type="NCBI Taxonomy" id="109957"/>
    <lineage>
        <taxon>Eukaryota</taxon>
        <taxon>Fungi</taxon>
        <taxon>Fungi incertae sedis</taxon>
        <taxon>Chytridiomycota</taxon>
        <taxon>Chytridiomycota incertae sedis</taxon>
        <taxon>Chytridiomycetes</taxon>
        <taxon>Chytridiales</taxon>
        <taxon>Chytriomycetaceae</taxon>
        <taxon>Physocladia</taxon>
    </lineage>
</organism>
<feature type="compositionally biased region" description="Low complexity" evidence="1">
    <location>
        <begin position="11"/>
        <end position="23"/>
    </location>
</feature>
<dbReference type="CDD" id="cd10527">
    <property type="entry name" value="SET_LSMT"/>
    <property type="match status" value="1"/>
</dbReference>
<comment type="caution">
    <text evidence="3">The sequence shown here is derived from an EMBL/GenBank/DDBJ whole genome shotgun (WGS) entry which is preliminary data.</text>
</comment>
<dbReference type="PANTHER" id="PTHR13271">
    <property type="entry name" value="UNCHARACTERIZED PUTATIVE METHYLTRANSFERASE"/>
    <property type="match status" value="1"/>
</dbReference>
<dbReference type="InterPro" id="IPR046341">
    <property type="entry name" value="SET_dom_sf"/>
</dbReference>
<evidence type="ECO:0000256" key="1">
    <source>
        <dbReference type="SAM" id="MobiDB-lite"/>
    </source>
</evidence>
<feature type="compositionally biased region" description="Basic residues" evidence="1">
    <location>
        <begin position="395"/>
        <end position="407"/>
    </location>
</feature>
<dbReference type="PANTHER" id="PTHR13271:SF34">
    <property type="entry name" value="N-LYSINE METHYLTRANSFERASE SETD6"/>
    <property type="match status" value="1"/>
</dbReference>
<feature type="region of interest" description="Disordered" evidence="1">
    <location>
        <begin position="1"/>
        <end position="30"/>
    </location>
</feature>
<feature type="compositionally biased region" description="Acidic residues" evidence="1">
    <location>
        <begin position="414"/>
        <end position="423"/>
    </location>
</feature>
<feature type="compositionally biased region" description="Acidic residues" evidence="1">
    <location>
        <begin position="512"/>
        <end position="522"/>
    </location>
</feature>
<dbReference type="GO" id="GO:0016279">
    <property type="term" value="F:protein-lysine N-methyltransferase activity"/>
    <property type="evidence" value="ECO:0007669"/>
    <property type="project" value="TreeGrafter"/>
</dbReference>
<name>A0AAD5XAF5_9FUNG</name>
<keyword evidence="4" id="KW-1185">Reference proteome</keyword>
<dbReference type="Proteomes" id="UP001211907">
    <property type="component" value="Unassembled WGS sequence"/>
</dbReference>
<dbReference type="InterPro" id="IPR050600">
    <property type="entry name" value="SETD3_SETD6_MTase"/>
</dbReference>
<dbReference type="InterPro" id="IPR036361">
    <property type="entry name" value="SAP_dom_sf"/>
</dbReference>
<dbReference type="InterPro" id="IPR019345">
    <property type="entry name" value="ARMET_C"/>
</dbReference>
<feature type="compositionally biased region" description="Basic residues" evidence="1">
    <location>
        <begin position="1"/>
        <end position="10"/>
    </location>
</feature>
<proteinExistence type="predicted"/>
<evidence type="ECO:0000313" key="3">
    <source>
        <dbReference type="EMBL" id="KAJ3108108.1"/>
    </source>
</evidence>
<feature type="region of interest" description="Disordered" evidence="1">
    <location>
        <begin position="383"/>
        <end position="423"/>
    </location>
</feature>
<dbReference type="GO" id="GO:0005634">
    <property type="term" value="C:nucleus"/>
    <property type="evidence" value="ECO:0007669"/>
    <property type="project" value="TreeGrafter"/>
</dbReference>
<evidence type="ECO:0000259" key="2">
    <source>
        <dbReference type="Pfam" id="PF10208"/>
    </source>
</evidence>
<feature type="domain" description="ARMET C-terminal" evidence="2">
    <location>
        <begin position="296"/>
        <end position="332"/>
    </location>
</feature>
<dbReference type="Gene3D" id="3.90.1410.10">
    <property type="entry name" value="set domain protein methyltransferase, domain 1"/>
    <property type="match status" value="2"/>
</dbReference>
<feature type="region of interest" description="Disordered" evidence="1">
    <location>
        <begin position="512"/>
        <end position="578"/>
    </location>
</feature>
<dbReference type="EMBL" id="JADGJH010001875">
    <property type="protein sequence ID" value="KAJ3108108.1"/>
    <property type="molecule type" value="Genomic_DNA"/>
</dbReference>
<dbReference type="SUPFAM" id="SSF68906">
    <property type="entry name" value="SAP domain"/>
    <property type="match status" value="1"/>
</dbReference>
<reference evidence="3" key="1">
    <citation type="submission" date="2020-05" db="EMBL/GenBank/DDBJ databases">
        <title>Phylogenomic resolution of chytrid fungi.</title>
        <authorList>
            <person name="Stajich J.E."/>
            <person name="Amses K."/>
            <person name="Simmons R."/>
            <person name="Seto K."/>
            <person name="Myers J."/>
            <person name="Bonds A."/>
            <person name="Quandt C.A."/>
            <person name="Barry K."/>
            <person name="Liu P."/>
            <person name="Grigoriev I."/>
            <person name="Longcore J.E."/>
            <person name="James T.Y."/>
        </authorList>
    </citation>
    <scope>NUCLEOTIDE SEQUENCE</scope>
    <source>
        <strain evidence="3">JEL0513</strain>
    </source>
</reference>
<protein>
    <recommendedName>
        <fullName evidence="2">ARMET C-terminal domain-containing protein</fullName>
    </recommendedName>
</protein>
<dbReference type="Pfam" id="PF10208">
    <property type="entry name" value="ARMET_C"/>
    <property type="match status" value="1"/>
</dbReference>
<evidence type="ECO:0000313" key="4">
    <source>
        <dbReference type="Proteomes" id="UP001211907"/>
    </source>
</evidence>
<feature type="compositionally biased region" description="Low complexity" evidence="1">
    <location>
        <begin position="523"/>
        <end position="532"/>
    </location>
</feature>
<sequence>MAASGKKKKTGSTAATTAAPGAETKAKADASQKNPRLALLAWFRENNITFNPSAMTINYDISTGSFNVTANKYALRVDDVIAKIPKIACLSAKNCAIADLIDAEGITGTLALTLALLHERYVVNSSPWSTYLSILPPNAPTPLFYSQETLSSLTPTDVPATLFEQHLADDFRMLALPFIHTHSTVFPADRTDDAWRRDFYACMSLVTSRAFAIDAWHGDAMVPLADLFNHKSGAENIHIAGEGDVCGFCGAVEGGCDCFWSDDEDENGEGNAGGGGAAGKIGRQLDMEVVDELTEAELKSMGVKDLKKILTELGEDANGCLYKEEIVGKILQQYPSKVKGNTDGIENDSSDNDSEDGWEDDDNNEKEDGSWLFNIEEEIPDLIDTAPTITTSSGKKTKKQQPSKQQRRQNVAIAEEENEEEEDSLDVTIVRGVKPNAEIFNIYGDHTNAKLLNLYGFAEVSNPNNNVQVDYNYLLDALKSSVGEKQVSERYEFWRHVGRKVVDYAIYGQDNDDDDWDDDESDNFSSNNNSDSENAERGRHQHSEECSHDHHQYNNSSSRLIKKTQQKDRDADAPQFNFDNAGRASKQLIAFLHLILLDSKAFNVLVNDEETVKKYILQLVENGLDSWTTATRTDSDPDVIGKKKAARNKGNAINAVKSTEKPVVKQIQAVLHDAASQRLKRYQGSYQGTELKELEELIVSVNFC</sequence>
<dbReference type="AlphaFoldDB" id="A0AAD5XAF5"/>